<name>A0ABT9NQD6_9ACTN</name>
<keyword evidence="1" id="KW-1015">Disulfide bond</keyword>
<evidence type="ECO:0000256" key="3">
    <source>
        <dbReference type="SAM" id="MobiDB-lite"/>
    </source>
</evidence>
<organism evidence="5 6">
    <name type="scientific">Nocardioides massiliensis</name>
    <dbReference type="NCBI Taxonomy" id="1325935"/>
    <lineage>
        <taxon>Bacteria</taxon>
        <taxon>Bacillati</taxon>
        <taxon>Actinomycetota</taxon>
        <taxon>Actinomycetes</taxon>
        <taxon>Propionibacteriales</taxon>
        <taxon>Nocardioidaceae</taxon>
        <taxon>Nocardioides</taxon>
    </lineage>
</organism>
<reference evidence="5 6" key="1">
    <citation type="submission" date="2023-07" db="EMBL/GenBank/DDBJ databases">
        <title>Sequencing the genomes of 1000 actinobacteria strains.</title>
        <authorList>
            <person name="Klenk H.-P."/>
        </authorList>
    </citation>
    <scope>NUCLEOTIDE SEQUENCE [LARGE SCALE GENOMIC DNA]</scope>
    <source>
        <strain evidence="5 6">GD13</strain>
    </source>
</reference>
<dbReference type="CDD" id="cd00190">
    <property type="entry name" value="Tryp_SPc"/>
    <property type="match status" value="1"/>
</dbReference>
<dbReference type="PROSITE" id="PS00135">
    <property type="entry name" value="TRYPSIN_SER"/>
    <property type="match status" value="1"/>
</dbReference>
<dbReference type="SUPFAM" id="SSF50494">
    <property type="entry name" value="Trypsin-like serine proteases"/>
    <property type="match status" value="1"/>
</dbReference>
<dbReference type="InterPro" id="IPR001314">
    <property type="entry name" value="Peptidase_S1A"/>
</dbReference>
<keyword evidence="2 5" id="KW-0378">Hydrolase</keyword>
<gene>
    <name evidence="5" type="ORF">J2S59_002451</name>
</gene>
<evidence type="ECO:0000313" key="5">
    <source>
        <dbReference type="EMBL" id="MDP9822642.1"/>
    </source>
</evidence>
<protein>
    <submittedName>
        <fullName evidence="5">Trypsin</fullName>
        <ecNumber evidence="5">3.4.21.4</ecNumber>
    </submittedName>
</protein>
<dbReference type="PRINTS" id="PR00722">
    <property type="entry name" value="CHYMOTRYPSIN"/>
</dbReference>
<evidence type="ECO:0000256" key="1">
    <source>
        <dbReference type="ARBA" id="ARBA00023157"/>
    </source>
</evidence>
<evidence type="ECO:0000259" key="4">
    <source>
        <dbReference type="PROSITE" id="PS50240"/>
    </source>
</evidence>
<evidence type="ECO:0000313" key="6">
    <source>
        <dbReference type="Proteomes" id="UP001240447"/>
    </source>
</evidence>
<evidence type="ECO:0000256" key="2">
    <source>
        <dbReference type="RuleBase" id="RU363034"/>
    </source>
</evidence>
<keyword evidence="6" id="KW-1185">Reference proteome</keyword>
<dbReference type="InterPro" id="IPR033116">
    <property type="entry name" value="TRYPSIN_SER"/>
</dbReference>
<dbReference type="EC" id="3.4.21.4" evidence="5"/>
<dbReference type="InterPro" id="IPR009003">
    <property type="entry name" value="Peptidase_S1_PA"/>
</dbReference>
<dbReference type="EMBL" id="JAUSQM010000001">
    <property type="protein sequence ID" value="MDP9822642.1"/>
    <property type="molecule type" value="Genomic_DNA"/>
</dbReference>
<accession>A0ABT9NQD6</accession>
<dbReference type="GO" id="GO:0004252">
    <property type="term" value="F:serine-type endopeptidase activity"/>
    <property type="evidence" value="ECO:0007669"/>
    <property type="project" value="UniProtKB-EC"/>
</dbReference>
<feature type="region of interest" description="Disordered" evidence="3">
    <location>
        <begin position="1"/>
        <end position="21"/>
    </location>
</feature>
<dbReference type="Pfam" id="PF00089">
    <property type="entry name" value="Trypsin"/>
    <property type="match status" value="1"/>
</dbReference>
<keyword evidence="2" id="KW-0645">Protease</keyword>
<comment type="caution">
    <text evidence="5">The sequence shown here is derived from an EMBL/GenBank/DDBJ whole genome shotgun (WGS) entry which is preliminary data.</text>
</comment>
<feature type="domain" description="Peptidase S1" evidence="4">
    <location>
        <begin position="51"/>
        <end position="288"/>
    </location>
</feature>
<dbReference type="Gene3D" id="2.40.10.10">
    <property type="entry name" value="Trypsin-like serine proteases"/>
    <property type="match status" value="1"/>
</dbReference>
<dbReference type="InterPro" id="IPR001254">
    <property type="entry name" value="Trypsin_dom"/>
</dbReference>
<dbReference type="PROSITE" id="PS50240">
    <property type="entry name" value="TRYPSIN_DOM"/>
    <property type="match status" value="1"/>
</dbReference>
<dbReference type="PROSITE" id="PS00134">
    <property type="entry name" value="TRYPSIN_HIS"/>
    <property type="match status" value="1"/>
</dbReference>
<proteinExistence type="predicted"/>
<dbReference type="RefSeq" id="WP_068121610.1">
    <property type="nucleotide sequence ID" value="NZ_CCXJ01000390.1"/>
</dbReference>
<dbReference type="InterPro" id="IPR018114">
    <property type="entry name" value="TRYPSIN_HIS"/>
</dbReference>
<dbReference type="InterPro" id="IPR043504">
    <property type="entry name" value="Peptidase_S1_PA_chymotrypsin"/>
</dbReference>
<dbReference type="Proteomes" id="UP001240447">
    <property type="component" value="Unassembled WGS sequence"/>
</dbReference>
<dbReference type="SMART" id="SM00020">
    <property type="entry name" value="Tryp_SPc"/>
    <property type="match status" value="1"/>
</dbReference>
<dbReference type="InterPro" id="IPR051487">
    <property type="entry name" value="Ser/Thr_Proteases_Immune/Dev"/>
</dbReference>
<feature type="compositionally biased region" description="Low complexity" evidence="3">
    <location>
        <begin position="8"/>
        <end position="18"/>
    </location>
</feature>
<dbReference type="PANTHER" id="PTHR24256">
    <property type="entry name" value="TRYPTASE-RELATED"/>
    <property type="match status" value="1"/>
</dbReference>
<sequence>MTSESWQRTRSTSGARSTRGPRRMRVAALLTAALATVATILATTPLAAQAIVGGSAAAPGEFGFMVSVQAADRTGSDAHFCGGSVLRKRLVLTAAHCVTGNEPRDLRLVVGAHHLDSRRGTAYAVDKIVIHPRYAETGTHDVALLRTTRPITGARIPVVAAGNDAFERNGARLTVTGWGTTFFLLGPPSTVLRKVDVQAVSDSGCLLNGLMGFRPRTEMCAQTLLGDSCQGDSGGPLFGRRANGRPVQVGVVSYGLGCATPLFPGVYAELNSPAIRSFLVDTVKSEAAAIRKAQRRSSAARRNR</sequence>
<keyword evidence="2" id="KW-0720">Serine protease</keyword>